<evidence type="ECO:0000256" key="1">
    <source>
        <dbReference type="SAM" id="MobiDB-lite"/>
    </source>
</evidence>
<dbReference type="Gene3D" id="3.40.20.10">
    <property type="entry name" value="Severin"/>
    <property type="match status" value="1"/>
</dbReference>
<feature type="compositionally biased region" description="Polar residues" evidence="1">
    <location>
        <begin position="513"/>
        <end position="522"/>
    </location>
</feature>
<evidence type="ECO:0000313" key="3">
    <source>
        <dbReference type="Proteomes" id="UP000803884"/>
    </source>
</evidence>
<feature type="region of interest" description="Disordered" evidence="1">
    <location>
        <begin position="144"/>
        <end position="257"/>
    </location>
</feature>
<comment type="caution">
    <text evidence="2">The sequence shown here is derived from an EMBL/GenBank/DDBJ whole genome shotgun (WGS) entry which is preliminary data.</text>
</comment>
<feature type="region of interest" description="Disordered" evidence="1">
    <location>
        <begin position="901"/>
        <end position="981"/>
    </location>
</feature>
<protein>
    <recommendedName>
        <fullName evidence="4">ADF-H domain-containing protein</fullName>
    </recommendedName>
</protein>
<dbReference type="GeneID" id="96008256"/>
<name>A0AB34KJG6_9PEZI</name>
<organism evidence="2 3">
    <name type="scientific">Cladosporium halotolerans</name>
    <dbReference type="NCBI Taxonomy" id="1052096"/>
    <lineage>
        <taxon>Eukaryota</taxon>
        <taxon>Fungi</taxon>
        <taxon>Dikarya</taxon>
        <taxon>Ascomycota</taxon>
        <taxon>Pezizomycotina</taxon>
        <taxon>Dothideomycetes</taxon>
        <taxon>Dothideomycetidae</taxon>
        <taxon>Cladosporiales</taxon>
        <taxon>Cladosporiaceae</taxon>
        <taxon>Cladosporium</taxon>
    </lineage>
</organism>
<feature type="region of interest" description="Disordered" evidence="1">
    <location>
        <begin position="760"/>
        <end position="861"/>
    </location>
</feature>
<feature type="compositionally biased region" description="Polar residues" evidence="1">
    <location>
        <begin position="668"/>
        <end position="678"/>
    </location>
</feature>
<evidence type="ECO:0008006" key="4">
    <source>
        <dbReference type="Google" id="ProtNLM"/>
    </source>
</evidence>
<feature type="compositionally biased region" description="Polar residues" evidence="1">
    <location>
        <begin position="1088"/>
        <end position="1106"/>
    </location>
</feature>
<feature type="compositionally biased region" description="Polar residues" evidence="1">
    <location>
        <begin position="210"/>
        <end position="219"/>
    </location>
</feature>
<evidence type="ECO:0000313" key="2">
    <source>
        <dbReference type="EMBL" id="KAL1584221.1"/>
    </source>
</evidence>
<feature type="region of interest" description="Disordered" evidence="1">
    <location>
        <begin position="668"/>
        <end position="744"/>
    </location>
</feature>
<dbReference type="Proteomes" id="UP000803884">
    <property type="component" value="Unassembled WGS sequence"/>
</dbReference>
<gene>
    <name evidence="2" type="ORF">WHR41_06813</name>
</gene>
<feature type="region of interest" description="Disordered" evidence="1">
    <location>
        <begin position="281"/>
        <end position="638"/>
    </location>
</feature>
<keyword evidence="3" id="KW-1185">Reference proteome</keyword>
<feature type="compositionally biased region" description="Polar residues" evidence="1">
    <location>
        <begin position="395"/>
        <end position="412"/>
    </location>
</feature>
<feature type="compositionally biased region" description="Low complexity" evidence="1">
    <location>
        <begin position="232"/>
        <end position="242"/>
    </location>
</feature>
<reference evidence="2 3" key="1">
    <citation type="journal article" date="2020" name="Microbiol. Resour. Announc.">
        <title>Draft Genome Sequence of a Cladosporium Species Isolated from the Mesophotic Ascidian Didemnum maculosum.</title>
        <authorList>
            <person name="Gioti A."/>
            <person name="Siaperas R."/>
            <person name="Nikolaivits E."/>
            <person name="Le Goff G."/>
            <person name="Ouazzani J."/>
            <person name="Kotoulas G."/>
            <person name="Topakas E."/>
        </authorList>
    </citation>
    <scope>NUCLEOTIDE SEQUENCE [LARGE SCALE GENOMIC DNA]</scope>
    <source>
        <strain evidence="2 3">TM138-S3</strain>
    </source>
</reference>
<sequence length="1265" mass="136377">MSLNGLDAQEVTDAHNAAIVEVGGWFLLKYTSRDSVELLARGKGGVHEARNELIKYEDKSPLYGLIIYRRRKILIKYIPEGTSRLLQARTAVHFQAVAERYAPYETILEISHPDELSDTSLASSFPLHTASPAVSTTRLDEISEDAEDGGNGALIPRAPMRTKSSTSAKFGTSRYKAERRVDQLMRSEQARPVSPAGSARSFHSLPASPPTGTKPSISQFLVREDSGTRSITPLTPSTSSLSEYAPSTVESDASTVKETETIPSTVELQHPEDQTAELKDDITNDEISHAPVQAPSIREPSPERPSEATERPISTVYSDAGSQAMPELTEQVTVPERPKPDLDEPFDFSYLEAKPKVKLGPRPVAATEKHRKSGGNLGTSLLPAAYRSSKKQEQQRPSSTTPGGFLQPNQLNFPAPPPIPDVPEYNPRPISRGSVKSMPSQKSTTMTPEKLRLMKAVELRKKQMRKSNPQVKTPMVVDDAPEVPQVPVSTQEPPSQPIAQHIQPGSELAASREVTSNSNVENDNGPEVGSEDPATLTPSGEPQEEALAQPPGLLASPSGVQDVAPQETSSAPQIEVEEKSQDAATEVQQRAGAVDSATPSPKTLEHDMLPKTATIPDEEHQQTQASAEQANATTLNAQTKAVNQNVDETAFSTSVENLITDVPAIVTTASSRPQTAEAATQREDFASESRDPSSMESSGTLPTPSEETMKQMSDLAKRRRGLVEPLHIDVDTRRNSVADSLSDNELFEELQTATFHDAREMSVSKSPGPNTPFFPPNLGRSPSRDSAASNSRSPVRAISITNGVSQPAQDVSPDQQLQQRAERDISVSPEPAQQPLSGLSSHSISPIDRNTPSPSLKRNVSSGITRRIQALNEMSSRETNTVPVHIPTRAMSPDQASMLLSNDRKPTLRSPHSRSGSAFRMRPHAERTGSSSPAVQQLESPPVWNTTHDNTSNRDSVSVKARIVRPNTAGSTERSGEKTADLHESQIEINHLRGVPTPTAVSQAFLPPMPSPPVEPTSPDHRSLHSLRRKSLGRTRASNPGPTPANDLQPGSASIASTEEHGGSRTSRFFKRMSNFGGGSSKRRSLIGASTVSVASANPTETSASRAGSVAATSPPTAPAPAPANLDRDTPPAVQVGDLNVQFPDTLLWKRRWLSLDETGHLHLSPPTSQQTTPHAAQQRPGKKFHLSEFKAPCAPDLDRQELAHSICLEFAGKGKAGAGAESEGEVFEGGVLQLACEDAMGQRQVLRLLGGYWRSWVGGEVEGR</sequence>
<feature type="compositionally biased region" description="Pro residues" evidence="1">
    <location>
        <begin position="1007"/>
        <end position="1016"/>
    </location>
</feature>
<feature type="compositionally biased region" description="Polar residues" evidence="1">
    <location>
        <begin position="622"/>
        <end position="638"/>
    </location>
</feature>
<dbReference type="InterPro" id="IPR029006">
    <property type="entry name" value="ADF-H/Gelsolin-like_dom_sf"/>
</dbReference>
<dbReference type="EMBL" id="JAAQHG020000027">
    <property type="protein sequence ID" value="KAL1584221.1"/>
    <property type="molecule type" value="Genomic_DNA"/>
</dbReference>
<feature type="compositionally biased region" description="Polar residues" evidence="1">
    <location>
        <begin position="784"/>
        <end position="819"/>
    </location>
</feature>
<proteinExistence type="predicted"/>
<accession>A0AB34KJG6</accession>
<dbReference type="SUPFAM" id="SSF55753">
    <property type="entry name" value="Actin depolymerizing proteins"/>
    <property type="match status" value="1"/>
</dbReference>
<feature type="region of interest" description="Disordered" evidence="1">
    <location>
        <begin position="1000"/>
        <end position="1132"/>
    </location>
</feature>
<feature type="compositionally biased region" description="Basic and acidic residues" evidence="1">
    <location>
        <begin position="175"/>
        <end position="189"/>
    </location>
</feature>
<feature type="compositionally biased region" description="Polar residues" evidence="1">
    <location>
        <begin position="928"/>
        <end position="956"/>
    </location>
</feature>
<feature type="compositionally biased region" description="Basic and acidic residues" evidence="1">
    <location>
        <begin position="680"/>
        <end position="693"/>
    </location>
</feature>
<feature type="compositionally biased region" description="Basic and acidic residues" evidence="1">
    <location>
        <begin position="300"/>
        <end position="310"/>
    </location>
</feature>
<dbReference type="AlphaFoldDB" id="A0AB34KJG6"/>
<feature type="compositionally biased region" description="Basic and acidic residues" evidence="1">
    <location>
        <begin position="449"/>
        <end position="461"/>
    </location>
</feature>
<feature type="compositionally biased region" description="Basic residues" evidence="1">
    <location>
        <begin position="1024"/>
        <end position="1033"/>
    </location>
</feature>
<feature type="compositionally biased region" description="Polar residues" evidence="1">
    <location>
        <begin position="437"/>
        <end position="447"/>
    </location>
</feature>
<feature type="compositionally biased region" description="Polar residues" evidence="1">
    <location>
        <begin position="834"/>
        <end position="861"/>
    </location>
</feature>
<dbReference type="RefSeq" id="XP_069227327.1">
    <property type="nucleotide sequence ID" value="XM_069375418.1"/>
</dbReference>
<feature type="compositionally biased region" description="Basic and acidic residues" evidence="1">
    <location>
        <begin position="726"/>
        <end position="736"/>
    </location>
</feature>